<dbReference type="EMBL" id="CAMGYJ010000006">
    <property type="protein sequence ID" value="CAI0427780.1"/>
    <property type="molecule type" value="Genomic_DNA"/>
</dbReference>
<gene>
    <name evidence="1" type="ORF">LITE_LOCUS11572</name>
    <name evidence="2" type="ORF">LITE_LOCUS21340</name>
</gene>
<name>A0AAV0IY91_9ROSI</name>
<reference evidence="1" key="1">
    <citation type="submission" date="2022-08" db="EMBL/GenBank/DDBJ databases">
        <authorList>
            <person name="Gutierrez-Valencia J."/>
        </authorList>
    </citation>
    <scope>NUCLEOTIDE SEQUENCE</scope>
</reference>
<sequence length="39" mass="4616">MWDQQRDRVRLAEAEEEHHSQVRQNWEACDICARGDCSG</sequence>
<proteinExistence type="predicted"/>
<comment type="caution">
    <text evidence="1">The sequence shown here is derived from an EMBL/GenBank/DDBJ whole genome shotgun (WGS) entry which is preliminary data.</text>
</comment>
<evidence type="ECO:0000313" key="2">
    <source>
        <dbReference type="EMBL" id="CAI0427780.1"/>
    </source>
</evidence>
<dbReference type="Proteomes" id="UP001154282">
    <property type="component" value="Unassembled WGS sequence"/>
</dbReference>
<dbReference type="EMBL" id="CAMGYJ010000004">
    <property type="protein sequence ID" value="CAI0402392.1"/>
    <property type="molecule type" value="Genomic_DNA"/>
</dbReference>
<organism evidence="1 3">
    <name type="scientific">Linum tenue</name>
    <dbReference type="NCBI Taxonomy" id="586396"/>
    <lineage>
        <taxon>Eukaryota</taxon>
        <taxon>Viridiplantae</taxon>
        <taxon>Streptophyta</taxon>
        <taxon>Embryophyta</taxon>
        <taxon>Tracheophyta</taxon>
        <taxon>Spermatophyta</taxon>
        <taxon>Magnoliopsida</taxon>
        <taxon>eudicotyledons</taxon>
        <taxon>Gunneridae</taxon>
        <taxon>Pentapetalae</taxon>
        <taxon>rosids</taxon>
        <taxon>fabids</taxon>
        <taxon>Malpighiales</taxon>
        <taxon>Linaceae</taxon>
        <taxon>Linum</taxon>
    </lineage>
</organism>
<evidence type="ECO:0000313" key="1">
    <source>
        <dbReference type="EMBL" id="CAI0402392.1"/>
    </source>
</evidence>
<accession>A0AAV0IY91</accession>
<protein>
    <submittedName>
        <fullName evidence="1">Uncharacterized protein</fullName>
    </submittedName>
</protein>
<keyword evidence="3" id="KW-1185">Reference proteome</keyword>
<evidence type="ECO:0000313" key="3">
    <source>
        <dbReference type="Proteomes" id="UP001154282"/>
    </source>
</evidence>
<dbReference type="AlphaFoldDB" id="A0AAV0IY91"/>